<dbReference type="InterPro" id="IPR025249">
    <property type="entry name" value="TF_NusA_KH_1st"/>
</dbReference>
<evidence type="ECO:0000313" key="11">
    <source>
        <dbReference type="Proteomes" id="UP000230638"/>
    </source>
</evidence>
<dbReference type="GO" id="GO:0005829">
    <property type="term" value="C:cytosol"/>
    <property type="evidence" value="ECO:0007669"/>
    <property type="project" value="TreeGrafter"/>
</dbReference>
<evidence type="ECO:0000256" key="8">
    <source>
        <dbReference type="SAM" id="MobiDB-lite"/>
    </source>
</evidence>
<dbReference type="CDD" id="cd22529">
    <property type="entry name" value="KH-II_NusA_rpt2"/>
    <property type="match status" value="1"/>
</dbReference>
<dbReference type="NCBIfam" id="TIGR01953">
    <property type="entry name" value="NusA"/>
    <property type="match status" value="1"/>
</dbReference>
<dbReference type="PROSITE" id="PS50084">
    <property type="entry name" value="KH_TYPE_1"/>
    <property type="match status" value="1"/>
</dbReference>
<dbReference type="Pfam" id="PF26594">
    <property type="entry name" value="KH_NusA_2nd"/>
    <property type="match status" value="1"/>
</dbReference>
<dbReference type="InterPro" id="IPR036555">
    <property type="entry name" value="NusA_N_sf"/>
</dbReference>
<comment type="function">
    <text evidence="7">Participates in both transcription termination and antitermination.</text>
</comment>
<name>A0A2H0CTX7_9BACT</name>
<dbReference type="InterPro" id="IPR004087">
    <property type="entry name" value="KH_dom"/>
</dbReference>
<dbReference type="Gene3D" id="3.30.1480.10">
    <property type="entry name" value="NusA, N-terminal domain"/>
    <property type="match status" value="1"/>
</dbReference>
<dbReference type="GO" id="GO:0031564">
    <property type="term" value="P:transcription antitermination"/>
    <property type="evidence" value="ECO:0007669"/>
    <property type="project" value="UniProtKB-UniRule"/>
</dbReference>
<feature type="compositionally biased region" description="Basic and acidic residues" evidence="8">
    <location>
        <begin position="393"/>
        <end position="402"/>
    </location>
</feature>
<dbReference type="CDD" id="cd04455">
    <property type="entry name" value="S1_NusA"/>
    <property type="match status" value="1"/>
</dbReference>
<evidence type="ECO:0000256" key="5">
    <source>
        <dbReference type="ARBA" id="ARBA00023015"/>
    </source>
</evidence>
<evidence type="ECO:0000313" key="10">
    <source>
        <dbReference type="EMBL" id="PIP73385.1"/>
    </source>
</evidence>
<comment type="similarity">
    <text evidence="7">Belongs to the NusA family.</text>
</comment>
<keyword evidence="3 7" id="KW-0889">Transcription antitermination</keyword>
<feature type="region of interest" description="Disordered" evidence="8">
    <location>
        <begin position="392"/>
        <end position="465"/>
    </location>
</feature>
<dbReference type="Pfam" id="PF13184">
    <property type="entry name" value="KH_NusA_1st"/>
    <property type="match status" value="1"/>
</dbReference>
<evidence type="ECO:0000256" key="1">
    <source>
        <dbReference type="ARBA" id="ARBA00022472"/>
    </source>
</evidence>
<dbReference type="InterPro" id="IPR012340">
    <property type="entry name" value="NA-bd_OB-fold"/>
</dbReference>
<comment type="caution">
    <text evidence="10">The sequence shown here is derived from an EMBL/GenBank/DDBJ whole genome shotgun (WGS) entry which is preliminary data.</text>
</comment>
<dbReference type="GO" id="GO:0003700">
    <property type="term" value="F:DNA-binding transcription factor activity"/>
    <property type="evidence" value="ECO:0007669"/>
    <property type="project" value="InterPro"/>
</dbReference>
<dbReference type="SUPFAM" id="SSF69705">
    <property type="entry name" value="Transcription factor NusA, N-terminal domain"/>
    <property type="match status" value="1"/>
</dbReference>
<feature type="domain" description="S1 motif" evidence="9">
    <location>
        <begin position="184"/>
        <end position="246"/>
    </location>
</feature>
<evidence type="ECO:0000256" key="4">
    <source>
        <dbReference type="ARBA" id="ARBA00022884"/>
    </source>
</evidence>
<accession>A0A2H0CTX7</accession>
<comment type="subcellular location">
    <subcellularLocation>
        <location evidence="7">Cytoplasm</location>
    </subcellularLocation>
</comment>
<dbReference type="InterPro" id="IPR058582">
    <property type="entry name" value="KH_NusA_2nd"/>
</dbReference>
<comment type="subunit">
    <text evidence="7">Monomer. Binds directly to the core enzyme of the DNA-dependent RNA polymerase and to nascent RNA.</text>
</comment>
<reference evidence="10 11" key="1">
    <citation type="submission" date="2017-09" db="EMBL/GenBank/DDBJ databases">
        <title>Depth-based differentiation of microbial function through sediment-hosted aquifers and enrichment of novel symbionts in the deep terrestrial subsurface.</title>
        <authorList>
            <person name="Probst A.J."/>
            <person name="Ladd B."/>
            <person name="Jarett J.K."/>
            <person name="Geller-Mcgrath D.E."/>
            <person name="Sieber C.M."/>
            <person name="Emerson J.B."/>
            <person name="Anantharaman K."/>
            <person name="Thomas B.C."/>
            <person name="Malmstrom R."/>
            <person name="Stieglmeier M."/>
            <person name="Klingl A."/>
            <person name="Woyke T."/>
            <person name="Ryan C.M."/>
            <person name="Banfield J.F."/>
        </authorList>
    </citation>
    <scope>NUCLEOTIDE SEQUENCE [LARGE SCALE GENOMIC DNA]</scope>
    <source>
        <strain evidence="10">CG22_combo_CG10-13_8_21_14_all_47_15</strain>
    </source>
</reference>
<dbReference type="GO" id="GO:0003723">
    <property type="term" value="F:RNA binding"/>
    <property type="evidence" value="ECO:0007669"/>
    <property type="project" value="UniProtKB-UniRule"/>
</dbReference>
<evidence type="ECO:0000259" key="9">
    <source>
        <dbReference type="PROSITE" id="PS50126"/>
    </source>
</evidence>
<keyword evidence="1 7" id="KW-0806">Transcription termination</keyword>
<protein>
    <recommendedName>
        <fullName evidence="7">Transcription termination/antitermination protein NusA</fullName>
    </recommendedName>
</protein>
<dbReference type="Proteomes" id="UP000230638">
    <property type="component" value="Unassembled WGS sequence"/>
</dbReference>
<dbReference type="Gene3D" id="3.30.300.20">
    <property type="match status" value="2"/>
</dbReference>
<dbReference type="FunFam" id="3.30.300.20:FF:000002">
    <property type="entry name" value="Transcription termination/antitermination protein NusA"/>
    <property type="match status" value="1"/>
</dbReference>
<dbReference type="Pfam" id="PF00575">
    <property type="entry name" value="S1"/>
    <property type="match status" value="1"/>
</dbReference>
<sequence length="465" mass="51173">MIDLKTVKTTLEQLETERGISKERLIDAIEQSLAAAYKKEYGKRGQIVRAHFDLGTGQADFLQVRVVVSPDEVRVTEEVPTRETSGASAPAKTTGIRIAPADEETVDEKETDERIRFNPEHHILLEDAQKIKKDAKAGDEIVFPLENKDDYGRIAAQTAKQVIIQRIREAEKESVIGEYGNRKGEIVSGTVQRIERGTIYVDLGRAVAILQYQEQIPGERYRQGEPIRAYLYSAEDTPRGISLRLSRSHPKFIEELFKLEAPEVASGVVVIKSIAREVGSRTKIAVHSEDDHVDPVGACVGPKGVRVSTVMSELHGEKIDIIEWSDDIVQYIAGALSPAQAVSVEVLDDTAGHARVEVAPDQLSLAIGKGGQNVRLAAKLTGWKLDIISTEEDASRNKKTEDTEAVDTNTVVDMASETTEKETGEKEEADVTSETAEETGEKEEVDVASETTEKETGEKKETAKE</sequence>
<evidence type="ECO:0000256" key="3">
    <source>
        <dbReference type="ARBA" id="ARBA00022814"/>
    </source>
</evidence>
<dbReference type="InterPro" id="IPR013735">
    <property type="entry name" value="TF_NusA_N"/>
</dbReference>
<dbReference type="PANTHER" id="PTHR22648">
    <property type="entry name" value="TRANSCRIPTION TERMINATION FACTOR NUSA"/>
    <property type="match status" value="1"/>
</dbReference>
<dbReference type="SMART" id="SM00316">
    <property type="entry name" value="S1"/>
    <property type="match status" value="1"/>
</dbReference>
<proteinExistence type="inferred from homology"/>
<evidence type="ECO:0000256" key="7">
    <source>
        <dbReference type="HAMAP-Rule" id="MF_00945"/>
    </source>
</evidence>
<dbReference type="PROSITE" id="PS50126">
    <property type="entry name" value="S1"/>
    <property type="match status" value="1"/>
</dbReference>
<dbReference type="InterPro" id="IPR030842">
    <property type="entry name" value="TF_NusA_bacterial"/>
</dbReference>
<dbReference type="SMART" id="SM00322">
    <property type="entry name" value="KH"/>
    <property type="match status" value="2"/>
</dbReference>
<dbReference type="SUPFAM" id="SSF54814">
    <property type="entry name" value="Prokaryotic type KH domain (KH-domain type II)"/>
    <property type="match status" value="2"/>
</dbReference>
<dbReference type="Pfam" id="PF08529">
    <property type="entry name" value="NusA_N"/>
    <property type="match status" value="1"/>
</dbReference>
<dbReference type="Gene3D" id="2.40.50.140">
    <property type="entry name" value="Nucleic acid-binding proteins"/>
    <property type="match status" value="1"/>
</dbReference>
<keyword evidence="2 7" id="KW-0963">Cytoplasm</keyword>
<dbReference type="InterPro" id="IPR003029">
    <property type="entry name" value="S1_domain"/>
</dbReference>
<dbReference type="SUPFAM" id="SSF50249">
    <property type="entry name" value="Nucleic acid-binding proteins"/>
    <property type="match status" value="1"/>
</dbReference>
<dbReference type="PANTHER" id="PTHR22648:SF0">
    <property type="entry name" value="TRANSCRIPTION TERMINATION_ANTITERMINATION PROTEIN NUSA"/>
    <property type="match status" value="1"/>
</dbReference>
<dbReference type="HAMAP" id="MF_00945_B">
    <property type="entry name" value="NusA_B"/>
    <property type="match status" value="1"/>
</dbReference>
<evidence type="ECO:0000256" key="6">
    <source>
        <dbReference type="ARBA" id="ARBA00023163"/>
    </source>
</evidence>
<keyword evidence="4 7" id="KW-0694">RNA-binding</keyword>
<dbReference type="FunFam" id="3.30.300.20:FF:000005">
    <property type="entry name" value="Transcription termination/antitermination protein NusA"/>
    <property type="match status" value="1"/>
</dbReference>
<feature type="compositionally biased region" description="Basic and acidic residues" evidence="8">
    <location>
        <begin position="451"/>
        <end position="465"/>
    </location>
</feature>
<dbReference type="InterPro" id="IPR009019">
    <property type="entry name" value="KH_sf_prok-type"/>
</dbReference>
<dbReference type="InterPro" id="IPR010213">
    <property type="entry name" value="TF_NusA"/>
</dbReference>
<dbReference type="CDD" id="cd02134">
    <property type="entry name" value="KH-II_NusA_rpt1"/>
    <property type="match status" value="1"/>
</dbReference>
<dbReference type="EMBL" id="PCTL01000021">
    <property type="protein sequence ID" value="PIP73385.1"/>
    <property type="molecule type" value="Genomic_DNA"/>
</dbReference>
<keyword evidence="6 7" id="KW-0804">Transcription</keyword>
<evidence type="ECO:0000256" key="2">
    <source>
        <dbReference type="ARBA" id="ARBA00022490"/>
    </source>
</evidence>
<dbReference type="GO" id="GO:0006353">
    <property type="term" value="P:DNA-templated transcription termination"/>
    <property type="evidence" value="ECO:0007669"/>
    <property type="project" value="UniProtKB-UniRule"/>
</dbReference>
<gene>
    <name evidence="7 10" type="primary">nusA</name>
    <name evidence="10" type="ORF">COW88_02080</name>
</gene>
<feature type="compositionally biased region" description="Acidic residues" evidence="8">
    <location>
        <begin position="427"/>
        <end position="447"/>
    </location>
</feature>
<dbReference type="InterPro" id="IPR015946">
    <property type="entry name" value="KH_dom-like_a/b"/>
</dbReference>
<organism evidence="10 11">
    <name type="scientific">Candidatus Lloydbacteria bacterium CG22_combo_CG10-13_8_21_14_all_47_15</name>
    <dbReference type="NCBI Taxonomy" id="1974635"/>
    <lineage>
        <taxon>Bacteria</taxon>
        <taxon>Candidatus Lloydiibacteriota</taxon>
    </lineage>
</organism>
<dbReference type="AlphaFoldDB" id="A0A2H0CTX7"/>
<keyword evidence="5 7" id="KW-0805">Transcription regulation</keyword>